<proteinExistence type="inferred from homology"/>
<gene>
    <name evidence="9" type="primary">TFB1</name>
    <name evidence="9" type="ORF">CU098_012412</name>
</gene>
<dbReference type="SUPFAM" id="SSF140383">
    <property type="entry name" value="BSD domain-like"/>
    <property type="match status" value="2"/>
</dbReference>
<name>A0A367KWR4_RHIST</name>
<dbReference type="SMART" id="SM00751">
    <property type="entry name" value="BSD"/>
    <property type="match status" value="2"/>
</dbReference>
<dbReference type="Gene3D" id="6.10.140.1200">
    <property type="match status" value="1"/>
</dbReference>
<dbReference type="STRING" id="4846.A0A367KWR4"/>
<dbReference type="PROSITE" id="PS50858">
    <property type="entry name" value="BSD"/>
    <property type="match status" value="2"/>
</dbReference>
<dbReference type="InterPro" id="IPR013876">
    <property type="entry name" value="TFIIH_BTF_p62_N"/>
</dbReference>
<dbReference type="GO" id="GO:0006351">
    <property type="term" value="P:DNA-templated transcription"/>
    <property type="evidence" value="ECO:0007669"/>
    <property type="project" value="InterPro"/>
</dbReference>
<dbReference type="Pfam" id="PF03909">
    <property type="entry name" value="BSD"/>
    <property type="match status" value="1"/>
</dbReference>
<evidence type="ECO:0000256" key="2">
    <source>
        <dbReference type="ARBA" id="ARBA00009448"/>
    </source>
</evidence>
<dbReference type="InterPro" id="IPR011993">
    <property type="entry name" value="PH-like_dom_sf"/>
</dbReference>
<dbReference type="CDD" id="cd13229">
    <property type="entry name" value="PH_TFIIH"/>
    <property type="match status" value="1"/>
</dbReference>
<evidence type="ECO:0000256" key="5">
    <source>
        <dbReference type="ARBA" id="ARBA00023163"/>
    </source>
</evidence>
<evidence type="ECO:0000256" key="6">
    <source>
        <dbReference type="ARBA" id="ARBA00023242"/>
    </source>
</evidence>
<dbReference type="GO" id="GO:0006289">
    <property type="term" value="P:nucleotide-excision repair"/>
    <property type="evidence" value="ECO:0007669"/>
    <property type="project" value="InterPro"/>
</dbReference>
<evidence type="ECO:0000313" key="9">
    <source>
        <dbReference type="EMBL" id="RCI06635.1"/>
    </source>
</evidence>
<dbReference type="SUPFAM" id="SSF50729">
    <property type="entry name" value="PH domain-like"/>
    <property type="match status" value="1"/>
</dbReference>
<feature type="region of interest" description="Disordered" evidence="7">
    <location>
        <begin position="214"/>
        <end position="238"/>
    </location>
</feature>
<accession>A0A367KWR4</accession>
<dbReference type="PANTHER" id="PTHR12856">
    <property type="entry name" value="TRANSCRIPTION INITIATION FACTOR IIH-RELATED"/>
    <property type="match status" value="1"/>
</dbReference>
<dbReference type="Pfam" id="PF08567">
    <property type="entry name" value="PH_TFIIH"/>
    <property type="match status" value="1"/>
</dbReference>
<evidence type="ECO:0000256" key="1">
    <source>
        <dbReference type="ARBA" id="ARBA00004123"/>
    </source>
</evidence>
<reference evidence="9 10" key="1">
    <citation type="journal article" date="2018" name="G3 (Bethesda)">
        <title>Phylogenetic and Phylogenomic Definition of Rhizopus Species.</title>
        <authorList>
            <person name="Gryganskyi A.P."/>
            <person name="Golan J."/>
            <person name="Dolatabadi S."/>
            <person name="Mondo S."/>
            <person name="Robb S."/>
            <person name="Idnurm A."/>
            <person name="Muszewska A."/>
            <person name="Steczkiewicz K."/>
            <person name="Masonjones S."/>
            <person name="Liao H.L."/>
            <person name="Gajdeczka M.T."/>
            <person name="Anike F."/>
            <person name="Vuek A."/>
            <person name="Anishchenko I.M."/>
            <person name="Voigt K."/>
            <person name="de Hoog G.S."/>
            <person name="Smith M.E."/>
            <person name="Heitman J."/>
            <person name="Vilgalys R."/>
            <person name="Stajich J.E."/>
        </authorList>
    </citation>
    <scope>NUCLEOTIDE SEQUENCE [LARGE SCALE GENOMIC DNA]</scope>
    <source>
        <strain evidence="9 10">LSU 92-RS-03</strain>
    </source>
</reference>
<feature type="region of interest" description="Disordered" evidence="7">
    <location>
        <begin position="141"/>
        <end position="169"/>
    </location>
</feature>
<dbReference type="GO" id="GO:0000439">
    <property type="term" value="C:transcription factor TFIIH core complex"/>
    <property type="evidence" value="ECO:0007669"/>
    <property type="project" value="InterPro"/>
</dbReference>
<dbReference type="InterPro" id="IPR027079">
    <property type="entry name" value="Tfb1/GTF2H1"/>
</dbReference>
<comment type="caution">
    <text evidence="9">The sequence shown here is derived from an EMBL/GenBank/DDBJ whole genome shotgun (WGS) entry which is preliminary data.</text>
</comment>
<dbReference type="Proteomes" id="UP000253551">
    <property type="component" value="Unassembled WGS sequence"/>
</dbReference>
<feature type="compositionally biased region" description="Basic and acidic residues" evidence="7">
    <location>
        <begin position="214"/>
        <end position="224"/>
    </location>
</feature>
<protein>
    <submittedName>
        <fullName evidence="9">RNA polymerase II transcription factor B subunit 1</fullName>
    </submittedName>
</protein>
<comment type="similarity">
    <text evidence="2">Belongs to the TFB1 family.</text>
</comment>
<comment type="subcellular location">
    <subcellularLocation>
        <location evidence="1">Nucleus</location>
    </subcellularLocation>
</comment>
<evidence type="ECO:0000313" key="10">
    <source>
        <dbReference type="Proteomes" id="UP000253551"/>
    </source>
</evidence>
<feature type="region of interest" description="Disordered" evidence="7">
    <location>
        <begin position="117"/>
        <end position="136"/>
    </location>
</feature>
<evidence type="ECO:0000256" key="4">
    <source>
        <dbReference type="ARBA" id="ARBA00023015"/>
    </source>
</evidence>
<feature type="domain" description="BSD" evidence="8">
    <location>
        <begin position="240"/>
        <end position="292"/>
    </location>
</feature>
<keyword evidence="3" id="KW-0677">Repeat</keyword>
<evidence type="ECO:0000256" key="7">
    <source>
        <dbReference type="SAM" id="MobiDB-lite"/>
    </source>
</evidence>
<organism evidence="9 10">
    <name type="scientific">Rhizopus stolonifer</name>
    <name type="common">Rhizopus nigricans</name>
    <dbReference type="NCBI Taxonomy" id="4846"/>
    <lineage>
        <taxon>Eukaryota</taxon>
        <taxon>Fungi</taxon>
        <taxon>Fungi incertae sedis</taxon>
        <taxon>Mucoromycota</taxon>
        <taxon>Mucoromycotina</taxon>
        <taxon>Mucoromycetes</taxon>
        <taxon>Mucorales</taxon>
        <taxon>Mucorineae</taxon>
        <taxon>Rhizopodaceae</taxon>
        <taxon>Rhizopus</taxon>
    </lineage>
</organism>
<dbReference type="OrthoDB" id="360521at2759"/>
<evidence type="ECO:0000259" key="8">
    <source>
        <dbReference type="PROSITE" id="PS50858"/>
    </source>
</evidence>
<sequence length="597" mass="67898">MWEPNEQLLLRAPVRFKKQEGTLFVTPKRVAYQQQGSSQLTPSIYYNNIAGLAQTPESSPKVLLKISLKNAAAKDYTFQFTSAKNIQEREGIKSQIAELLARARGLSAANTPVTPATPLSAVTSTPSPTPITQHNSAISSPLNAVKSPLPSNGSSVPGSPRNARQEEFNDRRSLLTSSRELQTLHKELVVVGKSVDEEDFWASPYVKRIRQKLKKDAVSREGKQKGKSSRMVELKPGQQEGTDIKYTLTSQVIHSIFTEFPSVKRAYDTNVPDKMTEQVFWKRFLASEFFHRSRTGGRSQLAPYDDIFDRCLQEEDEGRKCVDFVTPENSKPPTMSRLEKIRFGIDLSSTQEDHIEGGNAPDFTMKPGREAQTLPLIRRFNRHSMRVLETTLNKPAVETPYMQQIEKEIIIQDLVDEKPSEKIVLDIQDTRRYFESQTRGSDEVNISKEYTEELLRGYKRKFEDWQPNMTKQIMSPGAADAVCADLTSTIKKKVKKGHNASTDTKLPNSVQQKIQSYHSATNEILRHFWSSYEPYKPDKNNRMIEGLRRQQEKLKEILISVVSYDGDPERCKQTLAPLMTAVNKALETSKRRLQKKR</sequence>
<keyword evidence="6" id="KW-0539">Nucleus</keyword>
<keyword evidence="5" id="KW-0804">Transcription</keyword>
<keyword evidence="10" id="KW-1185">Reference proteome</keyword>
<keyword evidence="4" id="KW-0805">Transcription regulation</keyword>
<dbReference type="InterPro" id="IPR005607">
    <property type="entry name" value="BSD_dom"/>
</dbReference>
<dbReference type="InterPro" id="IPR035925">
    <property type="entry name" value="BSD_dom_sf"/>
</dbReference>
<evidence type="ECO:0000256" key="3">
    <source>
        <dbReference type="ARBA" id="ARBA00022737"/>
    </source>
</evidence>
<dbReference type="EMBL" id="PJQM01000115">
    <property type="protein sequence ID" value="RCI06635.1"/>
    <property type="molecule type" value="Genomic_DNA"/>
</dbReference>
<dbReference type="AlphaFoldDB" id="A0A367KWR4"/>
<feature type="compositionally biased region" description="Polar residues" evidence="7">
    <location>
        <begin position="120"/>
        <end position="136"/>
    </location>
</feature>
<dbReference type="Gene3D" id="2.30.29.30">
    <property type="entry name" value="Pleckstrin-homology domain (PH domain)/Phosphotyrosine-binding domain (PTB)"/>
    <property type="match status" value="1"/>
</dbReference>
<feature type="domain" description="BSD" evidence="8">
    <location>
        <begin position="162"/>
        <end position="212"/>
    </location>
</feature>